<accession>A0A1H4IVQ4</accession>
<dbReference type="AlphaFoldDB" id="A0A1H4IVQ4"/>
<dbReference type="RefSeq" id="WP_177175005.1">
    <property type="nucleotide sequence ID" value="NZ_FNSL01000001.1"/>
</dbReference>
<proteinExistence type="predicted"/>
<evidence type="ECO:0000313" key="2">
    <source>
        <dbReference type="Proteomes" id="UP000199064"/>
    </source>
</evidence>
<dbReference type="EMBL" id="FNSL01000001">
    <property type="protein sequence ID" value="SEB37302.1"/>
    <property type="molecule type" value="Genomic_DNA"/>
</dbReference>
<sequence length="49" mass="5306">MENLRALVFDVPGMKPTDVCMVAARNDDPGAARVVRAQDDLCSLVMGAW</sequence>
<protein>
    <submittedName>
        <fullName evidence="1">Uncharacterized protein</fullName>
    </submittedName>
</protein>
<name>A0A1H4IVQ4_9HYPH</name>
<keyword evidence="2" id="KW-1185">Reference proteome</keyword>
<gene>
    <name evidence="1" type="ORF">SAMN05216452_0542</name>
</gene>
<reference evidence="2" key="1">
    <citation type="submission" date="2016-10" db="EMBL/GenBank/DDBJ databases">
        <authorList>
            <person name="Varghese N."/>
            <person name="Submissions S."/>
        </authorList>
    </citation>
    <scope>NUCLEOTIDE SEQUENCE [LARGE SCALE GENOMIC DNA]</scope>
    <source>
        <strain evidence="2">ES.061</strain>
    </source>
</reference>
<organism evidence="1 2">
    <name type="scientific">Nitratireductor aquibiodomus</name>
    <dbReference type="NCBI Taxonomy" id="204799"/>
    <lineage>
        <taxon>Bacteria</taxon>
        <taxon>Pseudomonadati</taxon>
        <taxon>Pseudomonadota</taxon>
        <taxon>Alphaproteobacteria</taxon>
        <taxon>Hyphomicrobiales</taxon>
        <taxon>Phyllobacteriaceae</taxon>
        <taxon>Nitratireductor</taxon>
    </lineage>
</organism>
<evidence type="ECO:0000313" key="1">
    <source>
        <dbReference type="EMBL" id="SEB37302.1"/>
    </source>
</evidence>
<dbReference type="Proteomes" id="UP000199064">
    <property type="component" value="Unassembled WGS sequence"/>
</dbReference>